<keyword evidence="7" id="KW-1185">Reference proteome</keyword>
<dbReference type="PANTHER" id="PTHR46238">
    <property type="entry name" value="REVERSE TRANSCRIPTASE DOMAIN-CONTAINING PROTEIN"/>
    <property type="match status" value="1"/>
</dbReference>
<dbReference type="SUPFAM" id="SSF101941">
    <property type="entry name" value="NAC domain"/>
    <property type="match status" value="1"/>
</dbReference>
<evidence type="ECO:0000313" key="6">
    <source>
        <dbReference type="EMBL" id="PHT31576.1"/>
    </source>
</evidence>
<dbReference type="GO" id="GO:0003677">
    <property type="term" value="F:DNA binding"/>
    <property type="evidence" value="ECO:0007669"/>
    <property type="project" value="UniProtKB-KW"/>
</dbReference>
<evidence type="ECO:0000256" key="2">
    <source>
        <dbReference type="ARBA" id="ARBA00023125"/>
    </source>
</evidence>
<sequence>MLFPGDVVLIDEMRGSVNAKLVVWRQALESKGFRLSRTKTGHLECKFDDLTQENEVVVRLDYQVICKRDSFKYLVAMIQGNGEIDEDVSHRIGKGWIKWKLASGALSDKNVPPKLKVTGTKYSMALIEDPTIIDGELLIGLLTNEGLACSSSPNLYHSKCHETPRQVHNLFEEFVLLAHCYLQNKRCLAVIFLIVSIRHQRYEAAAVAERFPLAFFELEPTYGLWRFGTYLGKGTWKGQNSGNPIEDGLKKNTTIGYKRSLKYKSDNEKDENNDKWLMKEYFLPDEYFRKSNKNYAFVICKIKEKKKNEKKNKGVVNDDVMEEEVDEFIDYLLESIPDNHQVITNGDDNRLAVANEVNYEVMRTNYEASTSTLHEDYGGEGRSNYLEGGGVEDFNGINHLLLGVEDINDENCCIDYDELLEIIG</sequence>
<comment type="caution">
    <text evidence="6">The sequence shown here is derived from an EMBL/GenBank/DDBJ whole genome shotgun (WGS) entry which is preliminary data.</text>
</comment>
<accession>A0A2G2VF38</accession>
<keyword evidence="2" id="KW-0238">DNA-binding</keyword>
<dbReference type="AlphaFoldDB" id="A0A2G2VF38"/>
<proteinExistence type="predicted"/>
<name>A0A2G2VF38_CAPBA</name>
<feature type="domain" description="NAC" evidence="5">
    <location>
        <begin position="154"/>
        <end position="305"/>
    </location>
</feature>
<reference evidence="7" key="2">
    <citation type="journal article" date="2017" name="J. Anim. Genet.">
        <title>Multiple reference genome sequences of hot pepper reveal the massive evolution of plant disease resistance genes by retroduplication.</title>
        <authorList>
            <person name="Kim S."/>
            <person name="Park J."/>
            <person name="Yeom S.-I."/>
            <person name="Kim Y.-M."/>
            <person name="Seo E."/>
            <person name="Kim K.-T."/>
            <person name="Kim M.-S."/>
            <person name="Lee J.M."/>
            <person name="Cheong K."/>
            <person name="Shin H.-S."/>
            <person name="Kim S.-B."/>
            <person name="Han K."/>
            <person name="Lee J."/>
            <person name="Park M."/>
            <person name="Lee H.-A."/>
            <person name="Lee H.-Y."/>
            <person name="Lee Y."/>
            <person name="Oh S."/>
            <person name="Lee J.H."/>
            <person name="Choi E."/>
            <person name="Choi E."/>
            <person name="Lee S.E."/>
            <person name="Jeon J."/>
            <person name="Kim H."/>
            <person name="Choi G."/>
            <person name="Song H."/>
            <person name="Lee J."/>
            <person name="Lee S.-C."/>
            <person name="Kwon J.-K."/>
            <person name="Lee H.-Y."/>
            <person name="Koo N."/>
            <person name="Hong Y."/>
            <person name="Kim R.W."/>
            <person name="Kang W.-H."/>
            <person name="Huh J.H."/>
            <person name="Kang B.-C."/>
            <person name="Yang T.-J."/>
            <person name="Lee Y.-H."/>
            <person name="Bennetzen J.L."/>
            <person name="Choi D."/>
        </authorList>
    </citation>
    <scope>NUCLEOTIDE SEQUENCE [LARGE SCALE GENOMIC DNA]</scope>
    <source>
        <strain evidence="7">cv. PBC81</strain>
    </source>
</reference>
<keyword evidence="4" id="KW-0539">Nucleus</keyword>
<evidence type="ECO:0000256" key="4">
    <source>
        <dbReference type="ARBA" id="ARBA00023242"/>
    </source>
</evidence>
<organism evidence="6 7">
    <name type="scientific">Capsicum baccatum</name>
    <name type="common">Peruvian pepper</name>
    <dbReference type="NCBI Taxonomy" id="33114"/>
    <lineage>
        <taxon>Eukaryota</taxon>
        <taxon>Viridiplantae</taxon>
        <taxon>Streptophyta</taxon>
        <taxon>Embryophyta</taxon>
        <taxon>Tracheophyta</taxon>
        <taxon>Spermatophyta</taxon>
        <taxon>Magnoliopsida</taxon>
        <taxon>eudicotyledons</taxon>
        <taxon>Gunneridae</taxon>
        <taxon>Pentapetalae</taxon>
        <taxon>asterids</taxon>
        <taxon>lamiids</taxon>
        <taxon>Solanales</taxon>
        <taxon>Solanaceae</taxon>
        <taxon>Solanoideae</taxon>
        <taxon>Capsiceae</taxon>
        <taxon>Capsicum</taxon>
    </lineage>
</organism>
<evidence type="ECO:0000256" key="3">
    <source>
        <dbReference type="ARBA" id="ARBA00023163"/>
    </source>
</evidence>
<dbReference type="Pfam" id="PF02365">
    <property type="entry name" value="NAM"/>
    <property type="match status" value="1"/>
</dbReference>
<dbReference type="OrthoDB" id="1283928at2759"/>
<dbReference type="EMBL" id="MLFT02000012">
    <property type="protein sequence ID" value="PHT31576.1"/>
    <property type="molecule type" value="Genomic_DNA"/>
</dbReference>
<dbReference type="Gene3D" id="2.170.150.80">
    <property type="entry name" value="NAC domain"/>
    <property type="match status" value="1"/>
</dbReference>
<evidence type="ECO:0000313" key="7">
    <source>
        <dbReference type="Proteomes" id="UP000224567"/>
    </source>
</evidence>
<evidence type="ECO:0000259" key="5">
    <source>
        <dbReference type="PROSITE" id="PS51005"/>
    </source>
</evidence>
<evidence type="ECO:0000256" key="1">
    <source>
        <dbReference type="ARBA" id="ARBA00023015"/>
    </source>
</evidence>
<keyword evidence="1" id="KW-0805">Transcription regulation</keyword>
<gene>
    <name evidence="6" type="ORF">CQW23_27913</name>
</gene>
<keyword evidence="3" id="KW-0804">Transcription</keyword>
<reference evidence="6 7" key="1">
    <citation type="journal article" date="2017" name="Genome Biol.">
        <title>New reference genome sequences of hot pepper reveal the massive evolution of plant disease-resistance genes by retroduplication.</title>
        <authorList>
            <person name="Kim S."/>
            <person name="Park J."/>
            <person name="Yeom S.I."/>
            <person name="Kim Y.M."/>
            <person name="Seo E."/>
            <person name="Kim K.T."/>
            <person name="Kim M.S."/>
            <person name="Lee J.M."/>
            <person name="Cheong K."/>
            <person name="Shin H.S."/>
            <person name="Kim S.B."/>
            <person name="Han K."/>
            <person name="Lee J."/>
            <person name="Park M."/>
            <person name="Lee H.A."/>
            <person name="Lee H.Y."/>
            <person name="Lee Y."/>
            <person name="Oh S."/>
            <person name="Lee J.H."/>
            <person name="Choi E."/>
            <person name="Choi E."/>
            <person name="Lee S.E."/>
            <person name="Jeon J."/>
            <person name="Kim H."/>
            <person name="Choi G."/>
            <person name="Song H."/>
            <person name="Lee J."/>
            <person name="Lee S.C."/>
            <person name="Kwon J.K."/>
            <person name="Lee H.Y."/>
            <person name="Koo N."/>
            <person name="Hong Y."/>
            <person name="Kim R.W."/>
            <person name="Kang W.H."/>
            <person name="Huh J.H."/>
            <person name="Kang B.C."/>
            <person name="Yang T.J."/>
            <person name="Lee Y.H."/>
            <person name="Bennetzen J.L."/>
            <person name="Choi D."/>
        </authorList>
    </citation>
    <scope>NUCLEOTIDE SEQUENCE [LARGE SCALE GENOMIC DNA]</scope>
    <source>
        <strain evidence="7">cv. PBC81</strain>
    </source>
</reference>
<protein>
    <recommendedName>
        <fullName evidence="5">NAC domain-containing protein</fullName>
    </recommendedName>
</protein>
<dbReference type="InterPro" id="IPR036093">
    <property type="entry name" value="NAC_dom_sf"/>
</dbReference>
<dbReference type="PROSITE" id="PS51005">
    <property type="entry name" value="NAC"/>
    <property type="match status" value="1"/>
</dbReference>
<dbReference type="InterPro" id="IPR003441">
    <property type="entry name" value="NAC-dom"/>
</dbReference>
<dbReference type="Proteomes" id="UP000224567">
    <property type="component" value="Unassembled WGS sequence"/>
</dbReference>
<dbReference type="GO" id="GO:0006355">
    <property type="term" value="P:regulation of DNA-templated transcription"/>
    <property type="evidence" value="ECO:0007669"/>
    <property type="project" value="InterPro"/>
</dbReference>
<dbReference type="PANTHER" id="PTHR46238:SF8">
    <property type="entry name" value="ENDONUCLEASE_EXONUCLEASE_PHOSPHATASE DOMAIN-CONTAINING PROTEIN"/>
    <property type="match status" value="1"/>
</dbReference>